<dbReference type="NCBIfam" id="TIGR02215">
    <property type="entry name" value="phage_chp_gp8"/>
    <property type="match status" value="1"/>
</dbReference>
<dbReference type="KEGG" id="mas:Mahau_2909"/>
<dbReference type="HOGENOM" id="CLU_085951_0_1_9"/>
<proteinExistence type="predicted"/>
<evidence type="ECO:0000313" key="2">
    <source>
        <dbReference type="Proteomes" id="UP000008457"/>
    </source>
</evidence>
<dbReference type="InterPro" id="IPR021146">
    <property type="entry name" value="Phage_gp6-like_head-tail"/>
</dbReference>
<organism evidence="1 2">
    <name type="scientific">Mahella australiensis (strain DSM 15567 / CIP 107919 / 50-1 BON)</name>
    <dbReference type="NCBI Taxonomy" id="697281"/>
    <lineage>
        <taxon>Bacteria</taxon>
        <taxon>Bacillati</taxon>
        <taxon>Bacillota</taxon>
        <taxon>Clostridia</taxon>
        <taxon>Thermoanaerobacterales</taxon>
        <taxon>Thermoanaerobacterales Family IV. Incertae Sedis</taxon>
        <taxon>Mahella</taxon>
    </lineage>
</organism>
<dbReference type="AlphaFoldDB" id="F4A0H0"/>
<dbReference type="NCBIfam" id="TIGR01560">
    <property type="entry name" value="put_DNA_pack"/>
    <property type="match status" value="2"/>
</dbReference>
<sequence>MGIKLVSEPSEEPVTLEEAKKHLRVDISDDDSLITSLIMAAREHAEAITRRALITQTWELSLDIWPYGSEIIIPLPPLQKVDSIKYTDSAGVEHMLDLNICIIDTKEEPGRIVLKNEYSWPSETLQAADAVHIRFTAGYGNAGNVPQTIKQAILLMIGWWYEQRETAIIGSVAREVPMAAEALLWPYRVLRWL</sequence>
<reference evidence="1 2" key="2">
    <citation type="journal article" date="2011" name="Stand. Genomic Sci.">
        <title>Complete genome sequence of Mahella australiensis type strain (50-1 BON).</title>
        <authorList>
            <person name="Sikorski J."/>
            <person name="Teshima H."/>
            <person name="Nolan M."/>
            <person name="Lucas S."/>
            <person name="Hammon N."/>
            <person name="Deshpande S."/>
            <person name="Cheng J.F."/>
            <person name="Pitluck S."/>
            <person name="Liolios K."/>
            <person name="Pagani I."/>
            <person name="Ivanova N."/>
            <person name="Huntemann M."/>
            <person name="Mavromatis K."/>
            <person name="Ovchinikova G."/>
            <person name="Pati A."/>
            <person name="Tapia R."/>
            <person name="Han C."/>
            <person name="Goodwin L."/>
            <person name="Chen A."/>
            <person name="Palaniappan K."/>
            <person name="Land M."/>
            <person name="Hauser L."/>
            <person name="Ngatchou-Djao O.D."/>
            <person name="Rohde M."/>
            <person name="Pukall R."/>
            <person name="Spring S."/>
            <person name="Abt B."/>
            <person name="Goker M."/>
            <person name="Detter J.C."/>
            <person name="Woyke T."/>
            <person name="Bristow J."/>
            <person name="Markowitz V."/>
            <person name="Hugenholtz P."/>
            <person name="Eisen J.A."/>
            <person name="Kyrpides N.C."/>
            <person name="Klenk H.P."/>
            <person name="Lapidus A."/>
        </authorList>
    </citation>
    <scope>NUCLEOTIDE SEQUENCE [LARGE SCALE GENOMIC DNA]</scope>
    <source>
        <strain evidence="2">DSM 15567 / CIP 107919 / 50-1 BON</strain>
    </source>
</reference>
<dbReference type="RefSeq" id="WP_013782442.1">
    <property type="nucleotide sequence ID" value="NC_015520.1"/>
</dbReference>
<protein>
    <recommendedName>
        <fullName evidence="3">Phage gp6-like head-tail connector protein</fullName>
    </recommendedName>
</protein>
<dbReference type="Proteomes" id="UP000008457">
    <property type="component" value="Chromosome"/>
</dbReference>
<dbReference type="eggNOG" id="ENOG5032SBG">
    <property type="taxonomic scope" value="Bacteria"/>
</dbReference>
<evidence type="ECO:0000313" key="1">
    <source>
        <dbReference type="EMBL" id="AEE98031.1"/>
    </source>
</evidence>
<dbReference type="Gene3D" id="1.10.3230.30">
    <property type="entry name" value="Phage gp6-like head-tail connector protein"/>
    <property type="match status" value="1"/>
</dbReference>
<dbReference type="CDD" id="cd08054">
    <property type="entry name" value="gp6"/>
    <property type="match status" value="1"/>
</dbReference>
<name>F4A0H0_MAHA5</name>
<dbReference type="InterPro" id="IPR006450">
    <property type="entry name" value="Phage_HK97_gp6-like"/>
</dbReference>
<evidence type="ECO:0008006" key="3">
    <source>
        <dbReference type="Google" id="ProtNLM"/>
    </source>
</evidence>
<gene>
    <name evidence="1" type="ordered locus">Mahau_2909</name>
</gene>
<dbReference type="EMBL" id="CP002360">
    <property type="protein sequence ID" value="AEE98031.1"/>
    <property type="molecule type" value="Genomic_DNA"/>
</dbReference>
<dbReference type="Pfam" id="PF05135">
    <property type="entry name" value="Phage_connect_1"/>
    <property type="match status" value="1"/>
</dbReference>
<keyword evidence="2" id="KW-1185">Reference proteome</keyword>
<accession>F4A0H0</accession>
<dbReference type="OrthoDB" id="5654at2"/>
<dbReference type="STRING" id="697281.Mahau_2909"/>
<dbReference type="InterPro" id="IPR011738">
    <property type="entry name" value="Phage_CHP"/>
</dbReference>
<reference evidence="2" key="1">
    <citation type="submission" date="2010-11" db="EMBL/GenBank/DDBJ databases">
        <title>The complete genome of Mahella australiensis DSM 15567.</title>
        <authorList>
            <consortium name="US DOE Joint Genome Institute (JGI-PGF)"/>
            <person name="Lucas S."/>
            <person name="Copeland A."/>
            <person name="Lapidus A."/>
            <person name="Bruce D."/>
            <person name="Goodwin L."/>
            <person name="Pitluck S."/>
            <person name="Kyrpides N."/>
            <person name="Mavromatis K."/>
            <person name="Pagani I."/>
            <person name="Ivanova N."/>
            <person name="Teshima H."/>
            <person name="Brettin T."/>
            <person name="Detter J.C."/>
            <person name="Han C."/>
            <person name="Tapia R."/>
            <person name="Land M."/>
            <person name="Hauser L."/>
            <person name="Markowitz V."/>
            <person name="Cheng J.-F."/>
            <person name="Hugenholtz P."/>
            <person name="Woyke T."/>
            <person name="Wu D."/>
            <person name="Spring S."/>
            <person name="Pukall R."/>
            <person name="Steenblock K."/>
            <person name="Schneider S."/>
            <person name="Klenk H.-P."/>
            <person name="Eisen J.A."/>
        </authorList>
    </citation>
    <scope>NUCLEOTIDE SEQUENCE [LARGE SCALE GENOMIC DNA]</scope>
    <source>
        <strain evidence="2">DSM 15567 / CIP 107919 / 50-1 BON</strain>
    </source>
</reference>